<dbReference type="OMA" id="CRCVHGQ"/>
<dbReference type="FunFam" id="1.25.40.10:FF:000158">
    <property type="entry name" value="pentatricopeptide repeat-containing protein At2g33680"/>
    <property type="match status" value="1"/>
</dbReference>
<dbReference type="EMBL" id="CM035427">
    <property type="protein sequence ID" value="KAH7306314.1"/>
    <property type="molecule type" value="Genomic_DNA"/>
</dbReference>
<dbReference type="PROSITE" id="PS51375">
    <property type="entry name" value="PPR"/>
    <property type="match status" value="6"/>
</dbReference>
<dbReference type="AlphaFoldDB" id="A0A8T2S2E8"/>
<dbReference type="GO" id="GO:0003723">
    <property type="term" value="F:RNA binding"/>
    <property type="evidence" value="ECO:0007669"/>
    <property type="project" value="InterPro"/>
</dbReference>
<dbReference type="NCBIfam" id="TIGR00756">
    <property type="entry name" value="PPR"/>
    <property type="match status" value="5"/>
</dbReference>
<feature type="repeat" description="PPR" evidence="2">
    <location>
        <begin position="238"/>
        <end position="272"/>
    </location>
</feature>
<sequence>MLRATIEALLTHAKYGRSKLVLEAYQRLSCFNFNPNNYVFVSVIKACTSEGIYEHGSLIHSQVVECGYESDVFVASSLINFYFKSGGLKDGHKVFDGIKKPDIVIWNAMIAGYAEHGHVQSALELFHQWQENDFMPNISSWNSVIRACALSNLNEDALWYFNQMMQEGYLPEDITFATVLSACTSLRAQNQGKFLHVSLLEKGLASDVFLGNTLINLYAKCGNFKQANVVFDRLPERDCVTWNALISGHSLHGNCTEALKLFHDMQKSGYHPDLVTWNALLTGQVQHGHAEEALQLFEAMEGQGPKPDTVTFLNVLKACSSMASLKKGKLFHTYMLESVTIIDLSVCNALIDMYAKCGSLEDACSVFVALPKRDAVTWNSMIAANFKHNQNMKAFAYLKDMQLEGFQPDEVTFLCVLSAYRQESAIDPSALQFICTHMAGGISLSQEQYSSIVDLLGSKGFLQAAGKMLTKEFMKDDLQAWASLLRHCKMFGNVHLGRQCFDHIQSLDDQYTTCYELMSALYTDMGMWEDAHQIRSMQSCAEGCKKSFM</sequence>
<feature type="repeat" description="PPR" evidence="2">
    <location>
        <begin position="273"/>
        <end position="307"/>
    </location>
</feature>
<organism evidence="3 4">
    <name type="scientific">Ceratopteris richardii</name>
    <name type="common">Triangle waterfern</name>
    <dbReference type="NCBI Taxonomy" id="49495"/>
    <lineage>
        <taxon>Eukaryota</taxon>
        <taxon>Viridiplantae</taxon>
        <taxon>Streptophyta</taxon>
        <taxon>Embryophyta</taxon>
        <taxon>Tracheophyta</taxon>
        <taxon>Polypodiopsida</taxon>
        <taxon>Polypodiidae</taxon>
        <taxon>Polypodiales</taxon>
        <taxon>Pteridineae</taxon>
        <taxon>Pteridaceae</taxon>
        <taxon>Parkerioideae</taxon>
        <taxon>Ceratopteris</taxon>
    </lineage>
</organism>
<feature type="repeat" description="PPR" evidence="2">
    <location>
        <begin position="102"/>
        <end position="136"/>
    </location>
</feature>
<reference evidence="3" key="1">
    <citation type="submission" date="2021-08" db="EMBL/GenBank/DDBJ databases">
        <title>WGS assembly of Ceratopteris richardii.</title>
        <authorList>
            <person name="Marchant D.B."/>
            <person name="Chen G."/>
            <person name="Jenkins J."/>
            <person name="Shu S."/>
            <person name="Leebens-Mack J."/>
            <person name="Grimwood J."/>
            <person name="Schmutz J."/>
            <person name="Soltis P."/>
            <person name="Soltis D."/>
            <person name="Chen Z.-H."/>
        </authorList>
    </citation>
    <scope>NUCLEOTIDE SEQUENCE</scope>
    <source>
        <strain evidence="3">Whitten #5841</strain>
        <tissue evidence="3">Leaf</tissue>
    </source>
</reference>
<evidence type="ECO:0000313" key="4">
    <source>
        <dbReference type="Proteomes" id="UP000825935"/>
    </source>
</evidence>
<dbReference type="InterPro" id="IPR011990">
    <property type="entry name" value="TPR-like_helical_dom_sf"/>
</dbReference>
<dbReference type="Gene3D" id="1.25.40.10">
    <property type="entry name" value="Tetratricopeptide repeat domain"/>
    <property type="match status" value="3"/>
</dbReference>
<evidence type="ECO:0000256" key="1">
    <source>
        <dbReference type="ARBA" id="ARBA00022737"/>
    </source>
</evidence>
<feature type="repeat" description="PPR" evidence="2">
    <location>
        <begin position="137"/>
        <end position="171"/>
    </location>
</feature>
<feature type="repeat" description="PPR" evidence="2">
    <location>
        <begin position="343"/>
        <end position="373"/>
    </location>
</feature>
<dbReference type="Pfam" id="PF01535">
    <property type="entry name" value="PPR"/>
    <property type="match status" value="3"/>
</dbReference>
<proteinExistence type="predicted"/>
<dbReference type="InterPro" id="IPR046960">
    <property type="entry name" value="PPR_At4g14850-like_plant"/>
</dbReference>
<comment type="caution">
    <text evidence="3">The sequence shown here is derived from an EMBL/GenBank/DDBJ whole genome shotgun (WGS) entry which is preliminary data.</text>
</comment>
<dbReference type="GO" id="GO:0009451">
    <property type="term" value="P:RNA modification"/>
    <property type="evidence" value="ECO:0007669"/>
    <property type="project" value="InterPro"/>
</dbReference>
<dbReference type="InterPro" id="IPR002885">
    <property type="entry name" value="PPR_rpt"/>
</dbReference>
<dbReference type="Pfam" id="PF13041">
    <property type="entry name" value="PPR_2"/>
    <property type="match status" value="3"/>
</dbReference>
<feature type="repeat" description="PPR" evidence="2">
    <location>
        <begin position="374"/>
        <end position="408"/>
    </location>
</feature>
<keyword evidence="4" id="KW-1185">Reference proteome</keyword>
<dbReference type="Proteomes" id="UP000825935">
    <property type="component" value="Chromosome 22"/>
</dbReference>
<accession>A0A8T2S2E8</accession>
<dbReference type="OrthoDB" id="185373at2759"/>
<dbReference type="PANTHER" id="PTHR47926">
    <property type="entry name" value="PENTATRICOPEPTIDE REPEAT-CONTAINING PROTEIN"/>
    <property type="match status" value="1"/>
</dbReference>
<evidence type="ECO:0000256" key="2">
    <source>
        <dbReference type="PROSITE-ProRule" id="PRU00708"/>
    </source>
</evidence>
<gene>
    <name evidence="3" type="ORF">KP509_22G006100</name>
</gene>
<name>A0A8T2S2E8_CERRI</name>
<evidence type="ECO:0000313" key="3">
    <source>
        <dbReference type="EMBL" id="KAH7306312.1"/>
    </source>
</evidence>
<dbReference type="FunFam" id="1.25.40.10:FF:000393">
    <property type="entry name" value="Pentatricopeptide repeat-containing protein At1g20230"/>
    <property type="match status" value="2"/>
</dbReference>
<dbReference type="EMBL" id="CM035427">
    <property type="protein sequence ID" value="KAH7306313.1"/>
    <property type="molecule type" value="Genomic_DNA"/>
</dbReference>
<evidence type="ECO:0008006" key="5">
    <source>
        <dbReference type="Google" id="ProtNLM"/>
    </source>
</evidence>
<dbReference type="PANTHER" id="PTHR47926:SF500">
    <property type="entry name" value="REPEAT-CONTAINING PROTEIN, PUTATIVE-RELATED"/>
    <property type="match status" value="1"/>
</dbReference>
<keyword evidence="1" id="KW-0677">Repeat</keyword>
<protein>
    <recommendedName>
        <fullName evidence="5">Pentatricopeptide repeat-containing protein</fullName>
    </recommendedName>
</protein>
<dbReference type="EMBL" id="CM035427">
    <property type="protein sequence ID" value="KAH7306312.1"/>
    <property type="molecule type" value="Genomic_DNA"/>
</dbReference>
<dbReference type="GO" id="GO:0048731">
    <property type="term" value="P:system development"/>
    <property type="evidence" value="ECO:0007669"/>
    <property type="project" value="UniProtKB-ARBA"/>
</dbReference>